<name>K3X617_GLOUD</name>
<dbReference type="SUPFAM" id="SSF49562">
    <property type="entry name" value="C2 domain (Calcium/lipid-binding domain, CaLB)"/>
    <property type="match status" value="1"/>
</dbReference>
<dbReference type="Pfam" id="PF00168">
    <property type="entry name" value="C2"/>
    <property type="match status" value="1"/>
</dbReference>
<proteinExistence type="predicted"/>
<dbReference type="Gene3D" id="2.60.40.150">
    <property type="entry name" value="C2 domain"/>
    <property type="match status" value="1"/>
</dbReference>
<dbReference type="EMBL" id="GL376588">
    <property type="status" value="NOT_ANNOTATED_CDS"/>
    <property type="molecule type" value="Genomic_DNA"/>
</dbReference>
<dbReference type="InterPro" id="IPR035892">
    <property type="entry name" value="C2_domain_sf"/>
</dbReference>
<dbReference type="InterPro" id="IPR000008">
    <property type="entry name" value="C2_dom"/>
</dbReference>
<dbReference type="VEuPathDB" id="FungiDB:PYU1_G012640"/>
<accession>K3X617</accession>
<reference evidence="3" key="2">
    <citation type="submission" date="2010-04" db="EMBL/GenBank/DDBJ databases">
        <authorList>
            <person name="Buell R."/>
            <person name="Hamilton J."/>
            <person name="Hostetler J."/>
        </authorList>
    </citation>
    <scope>NUCLEOTIDE SEQUENCE [LARGE SCALE GENOMIC DNA]</scope>
    <source>
        <strain evidence="3">DAOM:BR144</strain>
    </source>
</reference>
<evidence type="ECO:0000259" key="1">
    <source>
        <dbReference type="PROSITE" id="PS50004"/>
    </source>
</evidence>
<dbReference type="EnsemblProtists" id="PYU1_T012666">
    <property type="protein sequence ID" value="PYU1_T012666"/>
    <property type="gene ID" value="PYU1_G012640"/>
</dbReference>
<dbReference type="AlphaFoldDB" id="K3X617"/>
<feature type="domain" description="C2" evidence="1">
    <location>
        <begin position="1"/>
        <end position="120"/>
    </location>
</feature>
<evidence type="ECO:0000313" key="2">
    <source>
        <dbReference type="EnsemblProtists" id="PYU1_T012666"/>
    </source>
</evidence>
<evidence type="ECO:0000313" key="3">
    <source>
        <dbReference type="Proteomes" id="UP000019132"/>
    </source>
</evidence>
<dbReference type="Proteomes" id="UP000019132">
    <property type="component" value="Unassembled WGS sequence"/>
</dbReference>
<reference evidence="3" key="1">
    <citation type="journal article" date="2010" name="Genome Biol.">
        <title>Genome sequence of the necrotrophic plant pathogen Pythium ultimum reveals original pathogenicity mechanisms and effector repertoire.</title>
        <authorList>
            <person name="Levesque C.A."/>
            <person name="Brouwer H."/>
            <person name="Cano L."/>
            <person name="Hamilton J.P."/>
            <person name="Holt C."/>
            <person name="Huitema E."/>
            <person name="Raffaele S."/>
            <person name="Robideau G.P."/>
            <person name="Thines M."/>
            <person name="Win J."/>
            <person name="Zerillo M.M."/>
            <person name="Beakes G.W."/>
            <person name="Boore J.L."/>
            <person name="Busam D."/>
            <person name="Dumas B."/>
            <person name="Ferriera S."/>
            <person name="Fuerstenberg S.I."/>
            <person name="Gachon C.M."/>
            <person name="Gaulin E."/>
            <person name="Govers F."/>
            <person name="Grenville-Briggs L."/>
            <person name="Horner N."/>
            <person name="Hostetler J."/>
            <person name="Jiang R.H."/>
            <person name="Johnson J."/>
            <person name="Krajaejun T."/>
            <person name="Lin H."/>
            <person name="Meijer H.J."/>
            <person name="Moore B."/>
            <person name="Morris P."/>
            <person name="Phuntmart V."/>
            <person name="Puiu D."/>
            <person name="Shetty J."/>
            <person name="Stajich J.E."/>
            <person name="Tripathy S."/>
            <person name="Wawra S."/>
            <person name="van West P."/>
            <person name="Whitty B.R."/>
            <person name="Coutinho P.M."/>
            <person name="Henrissat B."/>
            <person name="Martin F."/>
            <person name="Thomas P.D."/>
            <person name="Tyler B.M."/>
            <person name="De Vries R.P."/>
            <person name="Kamoun S."/>
            <person name="Yandell M."/>
            <person name="Tisserat N."/>
            <person name="Buell C.R."/>
        </authorList>
    </citation>
    <scope>NUCLEOTIDE SEQUENCE</scope>
    <source>
        <strain evidence="3">DAOM:BR144</strain>
    </source>
</reference>
<organism evidence="2 3">
    <name type="scientific">Globisporangium ultimum (strain ATCC 200006 / CBS 805.95 / DAOM BR144)</name>
    <name type="common">Pythium ultimum</name>
    <dbReference type="NCBI Taxonomy" id="431595"/>
    <lineage>
        <taxon>Eukaryota</taxon>
        <taxon>Sar</taxon>
        <taxon>Stramenopiles</taxon>
        <taxon>Oomycota</taxon>
        <taxon>Peronosporomycetes</taxon>
        <taxon>Pythiales</taxon>
        <taxon>Pythiaceae</taxon>
        <taxon>Globisporangium</taxon>
    </lineage>
</organism>
<dbReference type="eggNOG" id="ENOG502RW9Z">
    <property type="taxonomic scope" value="Eukaryota"/>
</dbReference>
<keyword evidence="3" id="KW-1185">Reference proteome</keyword>
<sequence>MLKKMKPEAAAGKRFLRVQAEGAQGIHASDSKFSRDAKPDPYVVFVLGNVAHKCENVNDVEPLKYFAWPNAVKDFEIMQEKTLTESSLVIHVKDSDTIKDRYIGGASIPLGPLRGKIQAK</sequence>
<dbReference type="PROSITE" id="PS50004">
    <property type="entry name" value="C2"/>
    <property type="match status" value="1"/>
</dbReference>
<dbReference type="CDD" id="cd00030">
    <property type="entry name" value="C2"/>
    <property type="match status" value="1"/>
</dbReference>
<protein>
    <recommendedName>
        <fullName evidence="1">C2 domain-containing protein</fullName>
    </recommendedName>
</protein>
<dbReference type="InParanoid" id="K3X617"/>
<dbReference type="HOGENOM" id="CLU_2054385_0_0_1"/>
<reference evidence="2" key="3">
    <citation type="submission" date="2015-02" db="UniProtKB">
        <authorList>
            <consortium name="EnsemblProtists"/>
        </authorList>
    </citation>
    <scope>IDENTIFICATION</scope>
    <source>
        <strain evidence="2">DAOM BR144</strain>
    </source>
</reference>